<dbReference type="EMBL" id="JAACJL010000002">
    <property type="protein sequence ID" value="KAF4621987.1"/>
    <property type="molecule type" value="Genomic_DNA"/>
</dbReference>
<dbReference type="Proteomes" id="UP000521872">
    <property type="component" value="Unassembled WGS sequence"/>
</dbReference>
<sequence>MALNIASGNRYVIVNTKSQTVMDLSGADSVSVIGWSRHGAENQQWEITFAGNGWHIKNVATGKYLRHEGGNQNGSRLIADQEPFVWHIWPDTHEITAGRIVVPSSSLNVDLADKGNLAPGTPIQIWGRWDGKNQVWHFDRV</sequence>
<reference evidence="2 3" key="1">
    <citation type="submission" date="2019-12" db="EMBL/GenBank/DDBJ databases">
        <authorList>
            <person name="Floudas D."/>
            <person name="Bentzer J."/>
            <person name="Ahren D."/>
            <person name="Johansson T."/>
            <person name="Persson P."/>
            <person name="Tunlid A."/>
        </authorList>
    </citation>
    <scope>NUCLEOTIDE SEQUENCE [LARGE SCALE GENOMIC DNA]</scope>
    <source>
        <strain evidence="2 3">CBS 102.39</strain>
    </source>
</reference>
<evidence type="ECO:0000313" key="2">
    <source>
        <dbReference type="EMBL" id="KAF4621987.1"/>
    </source>
</evidence>
<dbReference type="Pfam" id="PF14200">
    <property type="entry name" value="RicinB_lectin_2"/>
    <property type="match status" value="1"/>
</dbReference>
<dbReference type="InterPro" id="IPR035992">
    <property type="entry name" value="Ricin_B-like_lectins"/>
</dbReference>
<gene>
    <name evidence="2" type="ORF">D9613_009502</name>
</gene>
<feature type="domain" description="Ricin B lectin" evidence="1">
    <location>
        <begin position="42"/>
        <end position="126"/>
    </location>
</feature>
<name>A0A8H4VTV7_9AGAR</name>
<dbReference type="Gene3D" id="2.80.10.50">
    <property type="match status" value="1"/>
</dbReference>
<keyword evidence="3" id="KW-1185">Reference proteome</keyword>
<protein>
    <recommendedName>
        <fullName evidence="1">Ricin B lectin domain-containing protein</fullName>
    </recommendedName>
</protein>
<dbReference type="SUPFAM" id="SSF50370">
    <property type="entry name" value="Ricin B-like lectins"/>
    <property type="match status" value="1"/>
</dbReference>
<comment type="caution">
    <text evidence="2">The sequence shown here is derived from an EMBL/GenBank/DDBJ whole genome shotgun (WGS) entry which is preliminary data.</text>
</comment>
<dbReference type="CDD" id="cd23422">
    <property type="entry name" value="beta-trefoil_Ricin_MPL_CNL"/>
    <property type="match status" value="1"/>
</dbReference>
<proteinExistence type="predicted"/>
<organism evidence="2 3">
    <name type="scientific">Agrocybe pediades</name>
    <dbReference type="NCBI Taxonomy" id="84607"/>
    <lineage>
        <taxon>Eukaryota</taxon>
        <taxon>Fungi</taxon>
        <taxon>Dikarya</taxon>
        <taxon>Basidiomycota</taxon>
        <taxon>Agaricomycotina</taxon>
        <taxon>Agaricomycetes</taxon>
        <taxon>Agaricomycetidae</taxon>
        <taxon>Agaricales</taxon>
        <taxon>Agaricineae</taxon>
        <taxon>Strophariaceae</taxon>
        <taxon>Agrocybe</taxon>
    </lineage>
</organism>
<dbReference type="AlphaFoldDB" id="A0A8H4VTV7"/>
<evidence type="ECO:0000259" key="1">
    <source>
        <dbReference type="Pfam" id="PF14200"/>
    </source>
</evidence>
<evidence type="ECO:0000313" key="3">
    <source>
        <dbReference type="Proteomes" id="UP000521872"/>
    </source>
</evidence>
<accession>A0A8H4VTV7</accession>
<dbReference type="InterPro" id="IPR000772">
    <property type="entry name" value="Ricin_B_lectin"/>
</dbReference>